<evidence type="ECO:0000313" key="12">
    <source>
        <dbReference type="EMBL" id="MCQ9209418.1"/>
    </source>
</evidence>
<keyword evidence="13" id="KW-1185">Reference proteome</keyword>
<dbReference type="PRINTS" id="PR00959">
    <property type="entry name" value="MEVGALKINASE"/>
</dbReference>
<evidence type="ECO:0000313" key="13">
    <source>
        <dbReference type="Proteomes" id="UP001059480"/>
    </source>
</evidence>
<reference evidence="12" key="1">
    <citation type="submission" date="2022-07" db="EMBL/GenBank/DDBJ databases">
        <authorList>
            <person name="Jung M.-Y."/>
            <person name="Lee M."/>
        </authorList>
    </citation>
    <scope>NUCLEOTIDE SEQUENCE</scope>
    <source>
        <strain evidence="12">S8</strain>
    </source>
</reference>
<dbReference type="Proteomes" id="UP001059480">
    <property type="component" value="Unassembled WGS sequence"/>
</dbReference>
<comment type="pathway">
    <text evidence="9">Isoprenoid biosynthesis; isopentenyl diphosphate biosynthesis via mevalonate pathway; isopentenyl diphosphate from (R)-mevalonate: step 1/3.</text>
</comment>
<dbReference type="PANTHER" id="PTHR43290">
    <property type="entry name" value="MEVALONATE KINASE"/>
    <property type="match status" value="1"/>
</dbReference>
<dbReference type="Pfam" id="PF08544">
    <property type="entry name" value="GHMP_kinases_C"/>
    <property type="match status" value="1"/>
</dbReference>
<evidence type="ECO:0000256" key="5">
    <source>
        <dbReference type="ARBA" id="ARBA00022777"/>
    </source>
</evidence>
<organism evidence="12 13">
    <name type="scientific">Granulicatella seriolae</name>
    <dbReference type="NCBI Taxonomy" id="2967226"/>
    <lineage>
        <taxon>Bacteria</taxon>
        <taxon>Bacillati</taxon>
        <taxon>Bacillota</taxon>
        <taxon>Bacilli</taxon>
        <taxon>Lactobacillales</taxon>
        <taxon>Carnobacteriaceae</taxon>
        <taxon>Granulicatella</taxon>
    </lineage>
</organism>
<dbReference type="InterPro" id="IPR036554">
    <property type="entry name" value="GHMP_kinase_C_sf"/>
</dbReference>
<feature type="domain" description="GHMP kinase N-terminal" evidence="10">
    <location>
        <begin position="119"/>
        <end position="186"/>
    </location>
</feature>
<dbReference type="InterPro" id="IPR006204">
    <property type="entry name" value="GHMP_kinase_N_dom"/>
</dbReference>
<keyword evidence="5 12" id="KW-0418">Kinase</keyword>
<dbReference type="Gene3D" id="3.30.230.10">
    <property type="match status" value="1"/>
</dbReference>
<evidence type="ECO:0000259" key="10">
    <source>
        <dbReference type="Pfam" id="PF00288"/>
    </source>
</evidence>
<keyword evidence="1" id="KW-0963">Cytoplasm</keyword>
<evidence type="ECO:0000256" key="7">
    <source>
        <dbReference type="ARBA" id="ARBA00022842"/>
    </source>
</evidence>
<evidence type="ECO:0000256" key="8">
    <source>
        <dbReference type="ARBA" id="ARBA00023098"/>
    </source>
</evidence>
<evidence type="ECO:0000256" key="3">
    <source>
        <dbReference type="ARBA" id="ARBA00022679"/>
    </source>
</evidence>
<keyword evidence="7" id="KW-0460">Magnesium</keyword>
<dbReference type="InterPro" id="IPR013750">
    <property type="entry name" value="GHMP_kinase_C_dom"/>
</dbReference>
<dbReference type="EMBL" id="JANHNZ010000002">
    <property type="protein sequence ID" value="MCQ9209418.1"/>
    <property type="molecule type" value="Genomic_DNA"/>
</dbReference>
<sequence length="361" mass="38916">MKSSQAKTKCPSSVGQASGKLILMGEHSVVYGQPAIALPFAGVGVTATVSPSNHPLSVACDFYRGVAYAMPEVLRSLKHAIHLSLQTIEELGLNTSFVHQRTRQVFINNELTLADASFSKSPHLHIEIDSTIPAERGMGSSAAVAVAVTRGLFNYFGQELSEQNLWRIVQEAETIAHGNPSGIDTATTSGTRPIYYIKDQVMDTMEMNMDAVLVVADSGKTGHTLEAVQAVKTLLDQEKLKGKSLLIEESIHDLGRLTNQAKEALENNLPNRLGDLMNQAHERLQNLTISNNQLDSLVARARQAGALGAKLTGGGRGGCMIALAANMDQATTIAQELSLAGARQTWHHPFTLHPLKEVDHD</sequence>
<keyword evidence="4" id="KW-0547">Nucleotide-binding</keyword>
<dbReference type="InterPro" id="IPR006205">
    <property type="entry name" value="Mev_gal_kin"/>
</dbReference>
<reference evidence="12" key="2">
    <citation type="journal article" date="2023" name="Curr. Microbiol.">
        <title>Granulicatella seriolae sp. nov., a Novel Facultative Anaerobe Isolated from Yellowtail Marine Fish.</title>
        <authorList>
            <person name="Lee M."/>
            <person name="Choi Y.J."/>
            <person name="Farooq A."/>
            <person name="Jeong J.B."/>
            <person name="Jung M.Y."/>
        </authorList>
    </citation>
    <scope>NUCLEOTIDE SEQUENCE</scope>
    <source>
        <strain evidence="12">S8</strain>
    </source>
</reference>
<accession>A0ABT1WMN0</accession>
<evidence type="ECO:0000256" key="6">
    <source>
        <dbReference type="ARBA" id="ARBA00022840"/>
    </source>
</evidence>
<dbReference type="Gene3D" id="3.30.70.890">
    <property type="entry name" value="GHMP kinase, C-terminal domain"/>
    <property type="match status" value="1"/>
</dbReference>
<dbReference type="EC" id="2.7.1.36" evidence="12"/>
<dbReference type="SUPFAM" id="SSF55060">
    <property type="entry name" value="GHMP Kinase, C-terminal domain"/>
    <property type="match status" value="1"/>
</dbReference>
<dbReference type="Pfam" id="PF00288">
    <property type="entry name" value="GHMP_kinases_N"/>
    <property type="match status" value="1"/>
</dbReference>
<reference evidence="12" key="3">
    <citation type="journal article" date="2023" name="Microbiol. Resour. Announc.">
        <title>Draft Genome Sequence of Granulicatella sp. Strain S8, Isolated from a Marine Fish, Seriola quinqueradiata.</title>
        <authorList>
            <person name="Lee M."/>
            <person name="Farooq A."/>
            <person name="Jeong J.B."/>
            <person name="Jung M.Y."/>
        </authorList>
    </citation>
    <scope>NUCLEOTIDE SEQUENCE</scope>
    <source>
        <strain evidence="12">S8</strain>
    </source>
</reference>
<evidence type="ECO:0000256" key="9">
    <source>
        <dbReference type="ARBA" id="ARBA00029438"/>
    </source>
</evidence>
<dbReference type="PANTHER" id="PTHR43290:SF2">
    <property type="entry name" value="MEVALONATE KINASE"/>
    <property type="match status" value="1"/>
</dbReference>
<dbReference type="InterPro" id="IPR014721">
    <property type="entry name" value="Ribsml_uS5_D2-typ_fold_subgr"/>
</dbReference>
<dbReference type="InterPro" id="IPR020568">
    <property type="entry name" value="Ribosomal_Su5_D2-typ_SF"/>
</dbReference>
<gene>
    <name evidence="12" type="primary">mvk</name>
    <name evidence="12" type="ORF">NPA36_02535</name>
</gene>
<evidence type="ECO:0000256" key="4">
    <source>
        <dbReference type="ARBA" id="ARBA00022741"/>
    </source>
</evidence>
<dbReference type="SUPFAM" id="SSF54211">
    <property type="entry name" value="Ribosomal protein S5 domain 2-like"/>
    <property type="match status" value="1"/>
</dbReference>
<keyword evidence="3 12" id="KW-0808">Transferase</keyword>
<keyword evidence="6" id="KW-0067">ATP-binding</keyword>
<evidence type="ECO:0000259" key="11">
    <source>
        <dbReference type="Pfam" id="PF08544"/>
    </source>
</evidence>
<protein>
    <submittedName>
        <fullName evidence="12">Mevalonate kinase</fullName>
        <ecNumber evidence="12">2.7.1.36</ecNumber>
    </submittedName>
</protein>
<dbReference type="RefSeq" id="WP_256944535.1">
    <property type="nucleotide sequence ID" value="NZ_JANHNZ010000002.1"/>
</dbReference>
<evidence type="ECO:0000256" key="1">
    <source>
        <dbReference type="ARBA" id="ARBA00022490"/>
    </source>
</evidence>
<feature type="domain" description="GHMP kinase C-terminal" evidence="11">
    <location>
        <begin position="262"/>
        <end position="338"/>
    </location>
</feature>
<name>A0ABT1WMN0_9LACT</name>
<keyword evidence="8" id="KW-0443">Lipid metabolism</keyword>
<proteinExistence type="predicted"/>
<keyword evidence="2" id="KW-0444">Lipid biosynthesis</keyword>
<evidence type="ECO:0000256" key="2">
    <source>
        <dbReference type="ARBA" id="ARBA00022516"/>
    </source>
</evidence>
<dbReference type="NCBIfam" id="TIGR00549">
    <property type="entry name" value="mevalon_kin"/>
    <property type="match status" value="1"/>
</dbReference>
<dbReference type="GO" id="GO:0004496">
    <property type="term" value="F:mevalonate kinase activity"/>
    <property type="evidence" value="ECO:0007669"/>
    <property type="project" value="UniProtKB-EC"/>
</dbReference>
<comment type="caution">
    <text evidence="12">The sequence shown here is derived from an EMBL/GenBank/DDBJ whole genome shotgun (WGS) entry which is preliminary data.</text>
</comment>